<keyword evidence="6" id="KW-1185">Reference proteome</keyword>
<dbReference type="InterPro" id="IPR028082">
    <property type="entry name" value="Peripla_BP_I"/>
</dbReference>
<dbReference type="PANTHER" id="PTHR30483">
    <property type="entry name" value="LEUCINE-SPECIFIC-BINDING PROTEIN"/>
    <property type="match status" value="1"/>
</dbReference>
<evidence type="ECO:0000256" key="2">
    <source>
        <dbReference type="ARBA" id="ARBA00022729"/>
    </source>
</evidence>
<dbReference type="PANTHER" id="PTHR30483:SF38">
    <property type="entry name" value="BLR7848 PROTEIN"/>
    <property type="match status" value="1"/>
</dbReference>
<evidence type="ECO:0000259" key="4">
    <source>
        <dbReference type="Pfam" id="PF13458"/>
    </source>
</evidence>
<gene>
    <name evidence="5" type="ORF">FK219_002705</name>
</gene>
<dbReference type="Proteomes" id="UP000818266">
    <property type="component" value="Unassembled WGS sequence"/>
</dbReference>
<dbReference type="InterPro" id="IPR028081">
    <property type="entry name" value="Leu-bd"/>
</dbReference>
<name>A0A9E5JKS1_9MICO</name>
<feature type="domain" description="Leucine-binding protein" evidence="4">
    <location>
        <begin position="53"/>
        <end position="359"/>
    </location>
</feature>
<comment type="similarity">
    <text evidence="1">Belongs to the leucine-binding protein family.</text>
</comment>
<dbReference type="SUPFAM" id="SSF53822">
    <property type="entry name" value="Periplasmic binding protein-like I"/>
    <property type="match status" value="1"/>
</dbReference>
<proteinExistence type="inferred from homology"/>
<evidence type="ECO:0000313" key="5">
    <source>
        <dbReference type="EMBL" id="NHF62159.1"/>
    </source>
</evidence>
<evidence type="ECO:0000256" key="3">
    <source>
        <dbReference type="SAM" id="SignalP"/>
    </source>
</evidence>
<comment type="caution">
    <text evidence="5">The sequence shown here is derived from an EMBL/GenBank/DDBJ whole genome shotgun (WGS) entry which is preliminary data.</text>
</comment>
<evidence type="ECO:0000256" key="1">
    <source>
        <dbReference type="ARBA" id="ARBA00010062"/>
    </source>
</evidence>
<reference evidence="5 6" key="2">
    <citation type="submission" date="2020-03" db="EMBL/GenBank/DDBJ databases">
        <title>Chryseoglobus sp. isolated from a deep-sea seamount.</title>
        <authorList>
            <person name="Zhang D.-C."/>
        </authorList>
    </citation>
    <scope>NUCLEOTIDE SEQUENCE [LARGE SCALE GENOMIC DNA]</scope>
    <source>
        <strain evidence="5 6">KN1116</strain>
    </source>
</reference>
<feature type="signal peptide" evidence="3">
    <location>
        <begin position="1"/>
        <end position="21"/>
    </location>
</feature>
<reference evidence="5 6" key="1">
    <citation type="submission" date="2019-06" db="EMBL/GenBank/DDBJ databases">
        <authorList>
            <person name="De-Chao Zhang Q."/>
        </authorList>
    </citation>
    <scope>NUCLEOTIDE SEQUENCE [LARGE SCALE GENOMIC DNA]</scope>
    <source>
        <strain evidence="5 6">KN1116</strain>
    </source>
</reference>
<evidence type="ECO:0000313" key="6">
    <source>
        <dbReference type="Proteomes" id="UP000818266"/>
    </source>
</evidence>
<keyword evidence="2 3" id="KW-0732">Signal</keyword>
<dbReference type="PROSITE" id="PS51257">
    <property type="entry name" value="PROKAR_LIPOPROTEIN"/>
    <property type="match status" value="1"/>
</dbReference>
<dbReference type="InterPro" id="IPR051010">
    <property type="entry name" value="BCAA_transport"/>
</dbReference>
<protein>
    <submittedName>
        <fullName evidence="5">Amino acid ABC transporter substrate-binding protein</fullName>
    </submittedName>
</protein>
<dbReference type="Gene3D" id="3.40.50.2300">
    <property type="match status" value="2"/>
</dbReference>
<dbReference type="OrthoDB" id="7337537at2"/>
<dbReference type="EMBL" id="VIKT02000003">
    <property type="protein sequence ID" value="NHF62159.1"/>
    <property type="molecule type" value="Genomic_DNA"/>
</dbReference>
<accession>A0A9E5JKS1</accession>
<dbReference type="AlphaFoldDB" id="A0A9E5JKS1"/>
<feature type="chain" id="PRO_5038760447" evidence="3">
    <location>
        <begin position="22"/>
        <end position="405"/>
    </location>
</feature>
<organism evidence="5 6">
    <name type="scientific">Microcella pacifica</name>
    <dbReference type="NCBI Taxonomy" id="2591847"/>
    <lineage>
        <taxon>Bacteria</taxon>
        <taxon>Bacillati</taxon>
        <taxon>Actinomycetota</taxon>
        <taxon>Actinomycetes</taxon>
        <taxon>Micrococcales</taxon>
        <taxon>Microbacteriaceae</taxon>
        <taxon>Microcella</taxon>
    </lineage>
</organism>
<sequence>MQRIRVKAAFAALAVSALALAGCAGGDTTSPDDNASSEGPIRVVVFGGIGAEGILANNATTSVTAAQASVAAVNEMGGILGREVVIDVIDDTADPTVAVTRLRELMASDERPHVVMNSGPSTVADAMIPILTQERVLSFNIGPTPTSGDPSVSPYNFDLSASVPDYLGSFTYELGERGYENVAILHGSSAYGELFGSLTQETFAEAGFTISGAQGYDNASLDMTPQLESLQATNPDVLVLDAYGAPLGYVLQGIERLGWDIPIMGNTSVSATGLIATEPPSGVLGTDQVRNLTMQVFKSTKFDPAATEVNEAVERMAAAGDILSSLILAYNYDGMLLVKAAAESAGSIDDVDALAAALLDEEVQQAANTQMISWYRFTADSHTPHVAPEDFLFIGPGPLVNGQYQ</sequence>
<dbReference type="Pfam" id="PF13458">
    <property type="entry name" value="Peripla_BP_6"/>
    <property type="match status" value="1"/>
</dbReference>